<dbReference type="InterPro" id="IPR020538">
    <property type="entry name" value="Hydgase_Ni_incorp_HypA/HybF_CS"/>
</dbReference>
<comment type="function">
    <text evidence="5">Involved in the maturation of [NiFe] hydrogenases. Required for nickel insertion into the metal center of the hydrogenase.</text>
</comment>
<dbReference type="PANTHER" id="PTHR34535">
    <property type="entry name" value="HYDROGENASE MATURATION FACTOR HYPA"/>
    <property type="match status" value="1"/>
</dbReference>
<protein>
    <recommendedName>
        <fullName evidence="5">Hydrogenase maturation factor HypA</fullName>
    </recommendedName>
</protein>
<dbReference type="PROSITE" id="PS01249">
    <property type="entry name" value="HYPA"/>
    <property type="match status" value="1"/>
</dbReference>
<accession>A0A4R6RKJ8</accession>
<keyword evidence="3 5" id="KW-0479">Metal-binding</keyword>
<reference evidence="6 7" key="1">
    <citation type="submission" date="2019-03" db="EMBL/GenBank/DDBJ databases">
        <title>Genomic Encyclopedia of Type Strains, Phase IV (KMG-IV): sequencing the most valuable type-strain genomes for metagenomic binning, comparative biology and taxonomic classification.</title>
        <authorList>
            <person name="Goeker M."/>
        </authorList>
    </citation>
    <scope>NUCLEOTIDE SEQUENCE [LARGE SCALE GENOMIC DNA]</scope>
    <source>
        <strain evidence="6 7">DSM 102969</strain>
    </source>
</reference>
<sequence>MHEMALCEGVVGLIEDEAARQAFRRVRTVVLEIGVLGHVAPEAMEFCFEAVSRGTLAEGAKLVIERVPGAGWCLDCEKTVPLAERFGACPECGRHHVQMTAGDELRVRELEVE</sequence>
<dbReference type="PANTHER" id="PTHR34535:SF3">
    <property type="entry name" value="HYDROGENASE MATURATION FACTOR HYPA"/>
    <property type="match status" value="1"/>
</dbReference>
<dbReference type="PIRSF" id="PIRSF004761">
    <property type="entry name" value="Hydrgn_mat_HypA"/>
    <property type="match status" value="1"/>
</dbReference>
<dbReference type="HAMAP" id="MF_00213">
    <property type="entry name" value="HypA_HybF"/>
    <property type="match status" value="1"/>
</dbReference>
<dbReference type="EMBL" id="SNXY01000006">
    <property type="protein sequence ID" value="TDP86972.1"/>
    <property type="molecule type" value="Genomic_DNA"/>
</dbReference>
<feature type="binding site" evidence="5">
    <location>
        <position position="73"/>
    </location>
    <ligand>
        <name>Zn(2+)</name>
        <dbReference type="ChEBI" id="CHEBI:29105"/>
    </ligand>
</feature>
<dbReference type="GO" id="GO:0016530">
    <property type="term" value="F:metallochaperone activity"/>
    <property type="evidence" value="ECO:0007669"/>
    <property type="project" value="UniProtKB-ARBA"/>
</dbReference>
<evidence type="ECO:0000313" key="6">
    <source>
        <dbReference type="EMBL" id="TDP86972.1"/>
    </source>
</evidence>
<dbReference type="Gene3D" id="3.30.2320.80">
    <property type="match status" value="1"/>
</dbReference>
<dbReference type="GO" id="GO:0051604">
    <property type="term" value="P:protein maturation"/>
    <property type="evidence" value="ECO:0007669"/>
    <property type="project" value="InterPro"/>
</dbReference>
<gene>
    <name evidence="5" type="primary">hypA</name>
    <name evidence="6" type="ORF">EDD54_0857</name>
</gene>
<evidence type="ECO:0000256" key="5">
    <source>
        <dbReference type="HAMAP-Rule" id="MF_00213"/>
    </source>
</evidence>
<feature type="binding site" evidence="5">
    <location>
        <position position="76"/>
    </location>
    <ligand>
        <name>Zn(2+)</name>
        <dbReference type="ChEBI" id="CHEBI:29105"/>
    </ligand>
</feature>
<feature type="binding site" evidence="5">
    <location>
        <position position="92"/>
    </location>
    <ligand>
        <name>Zn(2+)</name>
        <dbReference type="ChEBI" id="CHEBI:29105"/>
    </ligand>
</feature>
<evidence type="ECO:0000256" key="2">
    <source>
        <dbReference type="ARBA" id="ARBA00022596"/>
    </source>
</evidence>
<dbReference type="AlphaFoldDB" id="A0A4R6RKJ8"/>
<keyword evidence="7" id="KW-1185">Reference proteome</keyword>
<organism evidence="6 7">
    <name type="scientific">Oharaeibacter diazotrophicus</name>
    <dbReference type="NCBI Taxonomy" id="1920512"/>
    <lineage>
        <taxon>Bacteria</taxon>
        <taxon>Pseudomonadati</taxon>
        <taxon>Pseudomonadota</taxon>
        <taxon>Alphaproteobacteria</taxon>
        <taxon>Hyphomicrobiales</taxon>
        <taxon>Pleomorphomonadaceae</taxon>
        <taxon>Oharaeibacter</taxon>
    </lineage>
</organism>
<dbReference type="NCBIfam" id="TIGR00100">
    <property type="entry name" value="hypA"/>
    <property type="match status" value="1"/>
</dbReference>
<keyword evidence="2 5" id="KW-0533">Nickel</keyword>
<dbReference type="OrthoDB" id="288014at2"/>
<name>A0A4R6RKJ8_9HYPH</name>
<dbReference type="RefSeq" id="WP_126536266.1">
    <property type="nucleotide sequence ID" value="NZ_BSPM01000008.1"/>
</dbReference>
<comment type="caution">
    <text evidence="6">The sequence shown here is derived from an EMBL/GenBank/DDBJ whole genome shotgun (WGS) entry which is preliminary data.</text>
</comment>
<dbReference type="Pfam" id="PF01155">
    <property type="entry name" value="HypA"/>
    <property type="match status" value="1"/>
</dbReference>
<keyword evidence="4 5" id="KW-0862">Zinc</keyword>
<dbReference type="GO" id="GO:0016151">
    <property type="term" value="F:nickel cation binding"/>
    <property type="evidence" value="ECO:0007669"/>
    <property type="project" value="UniProtKB-UniRule"/>
</dbReference>
<evidence type="ECO:0000256" key="4">
    <source>
        <dbReference type="ARBA" id="ARBA00022833"/>
    </source>
</evidence>
<dbReference type="Proteomes" id="UP000294547">
    <property type="component" value="Unassembled WGS sequence"/>
</dbReference>
<evidence type="ECO:0000313" key="7">
    <source>
        <dbReference type="Proteomes" id="UP000294547"/>
    </source>
</evidence>
<proteinExistence type="inferred from homology"/>
<dbReference type="InterPro" id="IPR000688">
    <property type="entry name" value="HypA/HybF"/>
</dbReference>
<evidence type="ECO:0000256" key="1">
    <source>
        <dbReference type="ARBA" id="ARBA00010748"/>
    </source>
</evidence>
<dbReference type="FunFam" id="3.30.2320.80:FF:000001">
    <property type="entry name" value="Hydrogenase maturation factor HypA"/>
    <property type="match status" value="1"/>
</dbReference>
<feature type="binding site" evidence="5">
    <location>
        <position position="89"/>
    </location>
    <ligand>
        <name>Zn(2+)</name>
        <dbReference type="ChEBI" id="CHEBI:29105"/>
    </ligand>
</feature>
<evidence type="ECO:0000256" key="3">
    <source>
        <dbReference type="ARBA" id="ARBA00022723"/>
    </source>
</evidence>
<dbReference type="GO" id="GO:0008270">
    <property type="term" value="F:zinc ion binding"/>
    <property type="evidence" value="ECO:0007669"/>
    <property type="project" value="UniProtKB-UniRule"/>
</dbReference>
<feature type="binding site" evidence="5">
    <location>
        <position position="2"/>
    </location>
    <ligand>
        <name>Ni(2+)</name>
        <dbReference type="ChEBI" id="CHEBI:49786"/>
    </ligand>
</feature>
<comment type="similarity">
    <text evidence="1 5">Belongs to the HypA/HybF family.</text>
</comment>